<accession>A0ABR0XPU5</accession>
<reference evidence="2 3" key="1">
    <citation type="journal article" date="2021" name="Comput. Struct. Biotechnol. J.">
        <title>De novo genome assembly of the potent medicinal plant Rehmannia glutinosa using nanopore technology.</title>
        <authorList>
            <person name="Ma L."/>
            <person name="Dong C."/>
            <person name="Song C."/>
            <person name="Wang X."/>
            <person name="Zheng X."/>
            <person name="Niu Y."/>
            <person name="Chen S."/>
            <person name="Feng W."/>
        </authorList>
    </citation>
    <scope>NUCLEOTIDE SEQUENCE [LARGE SCALE GENOMIC DNA]</scope>
    <source>
        <strain evidence="2">DH-2019</strain>
    </source>
</reference>
<dbReference type="EMBL" id="JABTTQ020000003">
    <property type="protein sequence ID" value="KAK6161177.1"/>
    <property type="molecule type" value="Genomic_DNA"/>
</dbReference>
<dbReference type="Proteomes" id="UP001318860">
    <property type="component" value="Unassembled WGS sequence"/>
</dbReference>
<feature type="compositionally biased region" description="Low complexity" evidence="1">
    <location>
        <begin position="119"/>
        <end position="136"/>
    </location>
</feature>
<organism evidence="2 3">
    <name type="scientific">Rehmannia glutinosa</name>
    <name type="common">Chinese foxglove</name>
    <dbReference type="NCBI Taxonomy" id="99300"/>
    <lineage>
        <taxon>Eukaryota</taxon>
        <taxon>Viridiplantae</taxon>
        <taxon>Streptophyta</taxon>
        <taxon>Embryophyta</taxon>
        <taxon>Tracheophyta</taxon>
        <taxon>Spermatophyta</taxon>
        <taxon>Magnoliopsida</taxon>
        <taxon>eudicotyledons</taxon>
        <taxon>Gunneridae</taxon>
        <taxon>Pentapetalae</taxon>
        <taxon>asterids</taxon>
        <taxon>lamiids</taxon>
        <taxon>Lamiales</taxon>
        <taxon>Orobanchaceae</taxon>
        <taxon>Rehmannieae</taxon>
        <taxon>Rehmannia</taxon>
    </lineage>
</organism>
<comment type="caution">
    <text evidence="2">The sequence shown here is derived from an EMBL/GenBank/DDBJ whole genome shotgun (WGS) entry which is preliminary data.</text>
</comment>
<evidence type="ECO:0000313" key="3">
    <source>
        <dbReference type="Proteomes" id="UP001318860"/>
    </source>
</evidence>
<dbReference type="PANTHER" id="PTHR34460">
    <property type="entry name" value="VITELLOGENIN-LIKE PROTEIN"/>
    <property type="match status" value="1"/>
</dbReference>
<dbReference type="PANTHER" id="PTHR34460:SF2">
    <property type="entry name" value="OS04G0405500 PROTEIN"/>
    <property type="match status" value="1"/>
</dbReference>
<sequence length="278" mass="29416">MVMEVVHEDMGDGNMQCTNHPYKNSTPGGICALCLQEKLGKLVSSSFPTTVFPSTSSSPSPSFRSDFENTSSAGGAAASGGAALQVRHLASSSANSQNGENATSIVFKRSKSTVTPRRATPSSTVGSSSVSGVAGPNRSREKKREDFVVVDENGSPDQALDRKVSRSRSVGCGSRSFQGISLRGSQLALVIVLSAEWSLREKESQRYNQFTGTVRIVLRKELANNSSVRHLSHGRSKSWGWALASPMRAFGKPSAGKRDAKNVTPNLAAIPSLLAVSG</sequence>
<keyword evidence="3" id="KW-1185">Reference proteome</keyword>
<evidence type="ECO:0000313" key="2">
    <source>
        <dbReference type="EMBL" id="KAK6161177.1"/>
    </source>
</evidence>
<proteinExistence type="predicted"/>
<protein>
    <submittedName>
        <fullName evidence="2">Uncharacterized protein</fullName>
    </submittedName>
</protein>
<gene>
    <name evidence="2" type="ORF">DH2020_004558</name>
</gene>
<feature type="compositionally biased region" description="Low complexity" evidence="1">
    <location>
        <begin position="50"/>
        <end position="63"/>
    </location>
</feature>
<feature type="region of interest" description="Disordered" evidence="1">
    <location>
        <begin position="50"/>
        <end position="146"/>
    </location>
</feature>
<feature type="compositionally biased region" description="Low complexity" evidence="1">
    <location>
        <begin position="71"/>
        <end position="83"/>
    </location>
</feature>
<name>A0ABR0XPU5_REHGL</name>
<feature type="compositionally biased region" description="Polar residues" evidence="1">
    <location>
        <begin position="90"/>
        <end position="104"/>
    </location>
</feature>
<evidence type="ECO:0000256" key="1">
    <source>
        <dbReference type="SAM" id="MobiDB-lite"/>
    </source>
</evidence>